<dbReference type="PANTHER" id="PTHR42924:SF3">
    <property type="entry name" value="POLYMERASE_HISTIDINOL PHOSPHATASE N-TERMINAL DOMAIN-CONTAINING PROTEIN"/>
    <property type="match status" value="1"/>
</dbReference>
<protein>
    <submittedName>
        <fullName evidence="1">Transposase</fullName>
    </submittedName>
</protein>
<accession>A0ABR7NLH5</accession>
<reference evidence="1 2" key="1">
    <citation type="submission" date="2020-08" db="EMBL/GenBank/DDBJ databases">
        <title>Genome public.</title>
        <authorList>
            <person name="Liu C."/>
            <person name="Sun Q."/>
        </authorList>
    </citation>
    <scope>NUCLEOTIDE SEQUENCE [LARGE SCALE GENOMIC DNA]</scope>
    <source>
        <strain evidence="1 2">BX1</strain>
    </source>
</reference>
<evidence type="ECO:0000313" key="1">
    <source>
        <dbReference type="EMBL" id="MBC8577267.1"/>
    </source>
</evidence>
<dbReference type="PANTHER" id="PTHR42924">
    <property type="entry name" value="EXONUCLEASE"/>
    <property type="match status" value="1"/>
</dbReference>
<organism evidence="1 2">
    <name type="scientific">Yanshouia hominis</name>
    <dbReference type="NCBI Taxonomy" id="2763673"/>
    <lineage>
        <taxon>Bacteria</taxon>
        <taxon>Bacillati</taxon>
        <taxon>Bacillota</taxon>
        <taxon>Clostridia</taxon>
        <taxon>Eubacteriales</taxon>
        <taxon>Oscillospiraceae</taxon>
        <taxon>Yanshouia</taxon>
    </lineage>
</organism>
<dbReference type="EMBL" id="JACRTB010000025">
    <property type="protein sequence ID" value="MBC8577267.1"/>
    <property type="molecule type" value="Genomic_DNA"/>
</dbReference>
<dbReference type="Gene3D" id="3.20.20.140">
    <property type="entry name" value="Metal-dependent hydrolases"/>
    <property type="match status" value="1"/>
</dbReference>
<evidence type="ECO:0000313" key="2">
    <source>
        <dbReference type="Proteomes" id="UP000658131"/>
    </source>
</evidence>
<sequence>MPKIETHFHTKESSPCGYIPAEEGIKTFHNGGYDAVIVTDHFSRSVNGTAEGQVWDTVCDNFLSGWRAAKKAGELIGLHVYLGMELRFPYDENDFLVYGFDEAFLYEHPWIYEKNLETFSKLAHENGLLIIQAHPFREMCFAADASCLDGVEVKNYNPRHDSRDAMALAWARQNHLLMSAGSDYHQITDFSGAGIQMEHLPADETELAQWMRDEKYQILLLPRE</sequence>
<dbReference type="SUPFAM" id="SSF89550">
    <property type="entry name" value="PHP domain-like"/>
    <property type="match status" value="1"/>
</dbReference>
<keyword evidence="2" id="KW-1185">Reference proteome</keyword>
<dbReference type="Proteomes" id="UP000658131">
    <property type="component" value="Unassembled WGS sequence"/>
</dbReference>
<dbReference type="InterPro" id="IPR016195">
    <property type="entry name" value="Pol/histidinol_Pase-like"/>
</dbReference>
<name>A0ABR7NLH5_9FIRM</name>
<proteinExistence type="predicted"/>
<gene>
    <name evidence="1" type="ORF">H8717_12720</name>
</gene>
<comment type="caution">
    <text evidence="1">The sequence shown here is derived from an EMBL/GenBank/DDBJ whole genome shotgun (WGS) entry which is preliminary data.</text>
</comment>
<dbReference type="InterPro" id="IPR052018">
    <property type="entry name" value="PHP_domain"/>
</dbReference>
<dbReference type="RefSeq" id="WP_262400729.1">
    <property type="nucleotide sequence ID" value="NZ_JACRTB010000025.1"/>
</dbReference>